<comment type="caution">
    <text evidence="3">The sequence shown here is derived from an EMBL/GenBank/DDBJ whole genome shotgun (WGS) entry which is preliminary data.</text>
</comment>
<reference evidence="3 4" key="1">
    <citation type="submission" date="2021-05" db="EMBL/GenBank/DDBJ databases">
        <title>Genome Assembly of Synthetic Allotetraploid Brassica napus Reveals Homoeologous Exchanges between Subgenomes.</title>
        <authorList>
            <person name="Davis J.T."/>
        </authorList>
    </citation>
    <scope>NUCLEOTIDE SEQUENCE [LARGE SCALE GENOMIC DNA]</scope>
    <source>
        <strain evidence="4">cv. Da-Ae</strain>
        <tissue evidence="3">Seedling</tissue>
    </source>
</reference>
<organism evidence="3 4">
    <name type="scientific">Brassica napus</name>
    <name type="common">Rape</name>
    <dbReference type="NCBI Taxonomy" id="3708"/>
    <lineage>
        <taxon>Eukaryota</taxon>
        <taxon>Viridiplantae</taxon>
        <taxon>Streptophyta</taxon>
        <taxon>Embryophyta</taxon>
        <taxon>Tracheophyta</taxon>
        <taxon>Spermatophyta</taxon>
        <taxon>Magnoliopsida</taxon>
        <taxon>eudicotyledons</taxon>
        <taxon>Gunneridae</taxon>
        <taxon>Pentapetalae</taxon>
        <taxon>rosids</taxon>
        <taxon>malvids</taxon>
        <taxon>Brassicales</taxon>
        <taxon>Brassicaceae</taxon>
        <taxon>Brassiceae</taxon>
        <taxon>Brassica</taxon>
    </lineage>
</organism>
<gene>
    <name evidence="3" type="ORF">HID58_025145</name>
</gene>
<sequence length="384" mass="42332">MGNTLFLPILYSELFRMSNGLDLVLGSSSIGTRVHSRRRVGNEACESIDSSESSLDLTAEIEQLRNATVGEVLPSPGGDRFSLVCLLSVIGVEEVANWIMRFRHPDEVTIQIPGPFDRVSDFELGEIPVYAVISHSDYPSGRDMVEQLLELPLEHRKVSFLVSDEALDRCSVRGVMSGSRGDEALAKYKKALEAMSARKAAAKRTAPVEDEEVQFVGSTRRQATTVTAPSSSKKKSKVSGSALKSSPPVSDNWSKVLANLNAKVFPLTPACLASDGDSSMVIRSLQVDALTAQQREEKDAVLAKESEIKDLKLEAQNQEEALERVAAENASLLKQLEDKEEDICELRYAAEVFDNEKAMAVNGAKVVAHWELMREWLHRHTDSW</sequence>
<evidence type="ECO:0000256" key="2">
    <source>
        <dbReference type="SAM" id="MobiDB-lite"/>
    </source>
</evidence>
<protein>
    <submittedName>
        <fullName evidence="3">Uncharacterized protein</fullName>
    </submittedName>
</protein>
<feature type="compositionally biased region" description="Polar residues" evidence="2">
    <location>
        <begin position="216"/>
        <end position="229"/>
    </location>
</feature>
<name>A0ABQ8CM61_BRANA</name>
<evidence type="ECO:0000313" key="4">
    <source>
        <dbReference type="Proteomes" id="UP000824890"/>
    </source>
</evidence>
<keyword evidence="1" id="KW-0175">Coiled coil</keyword>
<dbReference type="EMBL" id="JAGKQM010000007">
    <property type="protein sequence ID" value="KAH0917485.1"/>
    <property type="molecule type" value="Genomic_DNA"/>
</dbReference>
<feature type="coiled-coil region" evidence="1">
    <location>
        <begin position="301"/>
        <end position="342"/>
    </location>
</feature>
<dbReference type="Proteomes" id="UP000824890">
    <property type="component" value="Unassembled WGS sequence"/>
</dbReference>
<keyword evidence="4" id="KW-1185">Reference proteome</keyword>
<evidence type="ECO:0000256" key="1">
    <source>
        <dbReference type="SAM" id="Coils"/>
    </source>
</evidence>
<accession>A0ABQ8CM61</accession>
<evidence type="ECO:0000313" key="3">
    <source>
        <dbReference type="EMBL" id="KAH0917485.1"/>
    </source>
</evidence>
<proteinExistence type="predicted"/>
<feature type="region of interest" description="Disordered" evidence="2">
    <location>
        <begin position="213"/>
        <end position="250"/>
    </location>
</feature>